<sequence>MRTIVLKVGSTVALTADMETNNGTLDEHGEPDTNFISASTVVHISP</sequence>
<comment type="caution">
    <text evidence="1">The sequence shown here is derived from an EMBL/GenBank/DDBJ whole genome shotgun (WGS) entry which is preliminary data.</text>
</comment>
<evidence type="ECO:0000313" key="2">
    <source>
        <dbReference type="Proteomes" id="UP000214720"/>
    </source>
</evidence>
<protein>
    <submittedName>
        <fullName evidence="1">Uncharacterized protein</fullName>
    </submittedName>
</protein>
<dbReference type="EMBL" id="MTHB01000165">
    <property type="protein sequence ID" value="OXC75587.1"/>
    <property type="molecule type" value="Genomic_DNA"/>
</dbReference>
<proteinExistence type="predicted"/>
<dbReference type="AlphaFoldDB" id="A0A226WXT2"/>
<dbReference type="Proteomes" id="UP000214720">
    <property type="component" value="Unassembled WGS sequence"/>
</dbReference>
<name>A0A226WXT2_CABSO</name>
<reference evidence="2" key="1">
    <citation type="submission" date="2017-01" db="EMBL/GenBank/DDBJ databases">
        <title>Genome Analysis of Deinococcus marmoris KOPRI26562.</title>
        <authorList>
            <person name="Kim J.H."/>
            <person name="Oh H.-M."/>
        </authorList>
    </citation>
    <scope>NUCLEOTIDE SEQUENCE [LARGE SCALE GENOMIC DNA]</scope>
    <source>
        <strain evidence="2">PAMC 26633</strain>
    </source>
</reference>
<dbReference type="RefSeq" id="WP_179258427.1">
    <property type="nucleotide sequence ID" value="NZ_MTHB01000165.1"/>
</dbReference>
<organism evidence="1 2">
    <name type="scientific">Caballeronia sordidicola</name>
    <name type="common">Burkholderia sordidicola</name>
    <dbReference type="NCBI Taxonomy" id="196367"/>
    <lineage>
        <taxon>Bacteria</taxon>
        <taxon>Pseudomonadati</taxon>
        <taxon>Pseudomonadota</taxon>
        <taxon>Betaproteobacteria</taxon>
        <taxon>Burkholderiales</taxon>
        <taxon>Burkholderiaceae</taxon>
        <taxon>Caballeronia</taxon>
    </lineage>
</organism>
<accession>A0A226WXT2</accession>
<evidence type="ECO:0000313" key="1">
    <source>
        <dbReference type="EMBL" id="OXC75587.1"/>
    </source>
</evidence>
<gene>
    <name evidence="1" type="ORF">BSU04_25500</name>
</gene>